<organism evidence="2 3">
    <name type="scientific">Mycobacterium tuberculosis (strain ATCC 25177 / H37Ra)</name>
    <dbReference type="NCBI Taxonomy" id="419947"/>
    <lineage>
        <taxon>Bacteria</taxon>
        <taxon>Bacillati</taxon>
        <taxon>Actinomycetota</taxon>
        <taxon>Actinomycetes</taxon>
        <taxon>Mycobacteriales</taxon>
        <taxon>Mycobacteriaceae</taxon>
        <taxon>Mycobacterium</taxon>
        <taxon>Mycobacterium tuberculosis complex</taxon>
    </lineage>
</organism>
<dbReference type="HOGENOM" id="CLU_1684648_0_0_11"/>
<dbReference type="EMBL" id="CP000611">
    <property type="protein sequence ID" value="ABQ72123.1"/>
    <property type="molecule type" value="Genomic_DNA"/>
</dbReference>
<evidence type="ECO:0000256" key="1">
    <source>
        <dbReference type="SAM" id="MobiDB-lite"/>
    </source>
</evidence>
<feature type="region of interest" description="Disordered" evidence="1">
    <location>
        <begin position="100"/>
        <end position="124"/>
    </location>
</feature>
<name>A5TZC3_MYCTA</name>
<reference evidence="2 3" key="1">
    <citation type="journal article" date="2008" name="PLoS ONE">
        <title>Genetic basis of virulence attenuation revealed by comparative genomic analysis of Mycobacterium tuberculosis strain H37Ra versus H37Rv.</title>
        <authorList>
            <person name="Zheng H."/>
            <person name="Lu L."/>
            <person name="Wang B."/>
            <person name="Pu S."/>
            <person name="Zhang X."/>
            <person name="Zhu G."/>
            <person name="Shi W."/>
            <person name="Zhang L."/>
            <person name="Wang H."/>
            <person name="Wang S."/>
            <person name="Zhao G."/>
            <person name="Zhang Y."/>
        </authorList>
    </citation>
    <scope>NUCLEOTIDE SEQUENCE [LARGE SCALE GENOMIC DNA]</scope>
    <source>
        <strain evidence="3">ATCC 25177 / H37Ra</strain>
    </source>
</reference>
<gene>
    <name evidence="2" type="ordered locus">MRA_0403</name>
</gene>
<keyword evidence="3" id="KW-1185">Reference proteome</keyword>
<sequence>MKYNNIRTPCLYPIPVFWAGAYRLEGRRVVVGIGWWAVSLGGGCGGLGDHVGNPAGLVVAVAFGGDVVGAVLRSGAGPARHHRGALPAAVGAGRVGSRWVTGGGAQRREQQRAARGGDIGLVTRQRPNHGAVGQLLGAPAPEGGQQMMAPITRRTF</sequence>
<accession>A5TZC3</accession>
<proteinExistence type="predicted"/>
<dbReference type="AlphaFoldDB" id="A5TZC3"/>
<dbReference type="KEGG" id="mra:MRA_0403"/>
<evidence type="ECO:0000313" key="2">
    <source>
        <dbReference type="EMBL" id="ABQ72123.1"/>
    </source>
</evidence>
<protein>
    <submittedName>
        <fullName evidence="2">Uncharacterized protein</fullName>
    </submittedName>
</protein>
<dbReference type="Proteomes" id="UP000001988">
    <property type="component" value="Chromosome"/>
</dbReference>
<evidence type="ECO:0000313" key="3">
    <source>
        <dbReference type="Proteomes" id="UP000001988"/>
    </source>
</evidence>